<dbReference type="PANTHER" id="PTHR28620:SF1">
    <property type="entry name" value="CENP-V_GFA DOMAIN-CONTAINING PROTEIN"/>
    <property type="match status" value="1"/>
</dbReference>
<accession>A0AAN8JR70</accession>
<dbReference type="PROSITE" id="PS51891">
    <property type="entry name" value="CENP_V_GFA"/>
    <property type="match status" value="1"/>
</dbReference>
<evidence type="ECO:0000256" key="3">
    <source>
        <dbReference type="ARBA" id="ARBA00022833"/>
    </source>
</evidence>
<dbReference type="GO" id="GO:0016846">
    <property type="term" value="F:carbon-sulfur lyase activity"/>
    <property type="evidence" value="ECO:0007669"/>
    <property type="project" value="InterPro"/>
</dbReference>
<keyword evidence="3" id="KW-0862">Zinc</keyword>
<feature type="domain" description="CENP-V/GFA" evidence="4">
    <location>
        <begin position="5"/>
        <end position="117"/>
    </location>
</feature>
<comment type="caution">
    <text evidence="5">The sequence shown here is derived from an EMBL/GenBank/DDBJ whole genome shotgun (WGS) entry which is preliminary data.</text>
</comment>
<evidence type="ECO:0000256" key="2">
    <source>
        <dbReference type="ARBA" id="ARBA00022723"/>
    </source>
</evidence>
<reference evidence="5 6" key="1">
    <citation type="submission" date="2024-01" db="EMBL/GenBank/DDBJ databases">
        <title>The genome of the rayed Mediterranean limpet Patella caerulea (Linnaeus, 1758).</title>
        <authorList>
            <person name="Anh-Thu Weber A."/>
            <person name="Halstead-Nussloch G."/>
        </authorList>
    </citation>
    <scope>NUCLEOTIDE SEQUENCE [LARGE SCALE GENOMIC DNA]</scope>
    <source>
        <strain evidence="5">AATW-2023a</strain>
        <tissue evidence="5">Whole specimen</tissue>
    </source>
</reference>
<dbReference type="InterPro" id="IPR011057">
    <property type="entry name" value="Mss4-like_sf"/>
</dbReference>
<protein>
    <recommendedName>
        <fullName evidence="4">CENP-V/GFA domain-containing protein</fullName>
    </recommendedName>
</protein>
<evidence type="ECO:0000256" key="1">
    <source>
        <dbReference type="ARBA" id="ARBA00005495"/>
    </source>
</evidence>
<dbReference type="EMBL" id="JAZGQO010000008">
    <property type="protein sequence ID" value="KAK6180033.1"/>
    <property type="molecule type" value="Genomic_DNA"/>
</dbReference>
<dbReference type="Gene3D" id="2.170.150.70">
    <property type="match status" value="1"/>
</dbReference>
<organism evidence="5 6">
    <name type="scientific">Patella caerulea</name>
    <name type="common">Rayed Mediterranean limpet</name>
    <dbReference type="NCBI Taxonomy" id="87958"/>
    <lineage>
        <taxon>Eukaryota</taxon>
        <taxon>Metazoa</taxon>
        <taxon>Spiralia</taxon>
        <taxon>Lophotrochozoa</taxon>
        <taxon>Mollusca</taxon>
        <taxon>Gastropoda</taxon>
        <taxon>Patellogastropoda</taxon>
        <taxon>Patelloidea</taxon>
        <taxon>Patellidae</taxon>
        <taxon>Patella</taxon>
    </lineage>
</organism>
<sequence>MEVEHLGGCHCGAVRFKVLAPRDLNVLSCNCSICKMKQNVHFVVPSSKFTLLQGQDSLTLYQFNTKQAKHQFCKICGVQSFYTPRSNPDGVGITHYCLDPGTVDSVNVECFDGENWETSFSNSDIRNRSKAD</sequence>
<comment type="similarity">
    <text evidence="1">Belongs to the Gfa family.</text>
</comment>
<evidence type="ECO:0000259" key="4">
    <source>
        <dbReference type="PROSITE" id="PS51891"/>
    </source>
</evidence>
<keyword evidence="2" id="KW-0479">Metal-binding</keyword>
<dbReference type="Pfam" id="PF04828">
    <property type="entry name" value="GFA"/>
    <property type="match status" value="1"/>
</dbReference>
<evidence type="ECO:0000313" key="6">
    <source>
        <dbReference type="Proteomes" id="UP001347796"/>
    </source>
</evidence>
<evidence type="ECO:0000313" key="5">
    <source>
        <dbReference type="EMBL" id="KAK6180033.1"/>
    </source>
</evidence>
<gene>
    <name evidence="5" type="ORF">SNE40_012254</name>
</gene>
<dbReference type="Proteomes" id="UP001347796">
    <property type="component" value="Unassembled WGS sequence"/>
</dbReference>
<dbReference type="SUPFAM" id="SSF51316">
    <property type="entry name" value="Mss4-like"/>
    <property type="match status" value="1"/>
</dbReference>
<dbReference type="InterPro" id="IPR006913">
    <property type="entry name" value="CENP-V/GFA"/>
</dbReference>
<dbReference type="GO" id="GO:0046872">
    <property type="term" value="F:metal ion binding"/>
    <property type="evidence" value="ECO:0007669"/>
    <property type="project" value="UniProtKB-KW"/>
</dbReference>
<name>A0AAN8JR70_PATCE</name>
<proteinExistence type="inferred from homology"/>
<dbReference type="AlphaFoldDB" id="A0AAN8JR70"/>
<keyword evidence="6" id="KW-1185">Reference proteome</keyword>
<dbReference type="PANTHER" id="PTHR28620">
    <property type="entry name" value="CENTROMERE PROTEIN V"/>
    <property type="match status" value="1"/>
</dbReference>
<dbReference type="InterPro" id="IPR052355">
    <property type="entry name" value="CENP-V-like"/>
</dbReference>